<dbReference type="Gene3D" id="1.10.3210.10">
    <property type="entry name" value="Hypothetical protein af1432"/>
    <property type="match status" value="1"/>
</dbReference>
<gene>
    <name evidence="2" type="ORF">ENM42_04780</name>
</gene>
<dbReference type="EMBL" id="DRXS01000257">
    <property type="protein sequence ID" value="HHR41127.1"/>
    <property type="molecule type" value="Genomic_DNA"/>
</dbReference>
<evidence type="ECO:0000259" key="1">
    <source>
        <dbReference type="PROSITE" id="PS51831"/>
    </source>
</evidence>
<dbReference type="PANTHER" id="PTHR11373">
    <property type="entry name" value="DEOXYNUCLEOSIDE TRIPHOSPHATE TRIPHOSPHOHYDROLASE"/>
    <property type="match status" value="1"/>
</dbReference>
<dbReference type="AlphaFoldDB" id="A0A7C5U7V3"/>
<dbReference type="InterPro" id="IPR050135">
    <property type="entry name" value="dGTPase-like"/>
</dbReference>
<evidence type="ECO:0000313" key="2">
    <source>
        <dbReference type="EMBL" id="HHR41127.1"/>
    </source>
</evidence>
<reference evidence="2" key="1">
    <citation type="journal article" date="2020" name="mSystems">
        <title>Genome- and Community-Level Interaction Insights into Carbon Utilization and Element Cycling Functions of Hydrothermarchaeota in Hydrothermal Sediment.</title>
        <authorList>
            <person name="Zhou Z."/>
            <person name="Liu Y."/>
            <person name="Xu W."/>
            <person name="Pan J."/>
            <person name="Luo Z.H."/>
            <person name="Li M."/>
        </authorList>
    </citation>
    <scope>NUCLEOTIDE SEQUENCE [LARGE SCALE GENOMIC DNA]</scope>
    <source>
        <strain evidence="2">SpSt-1084</strain>
    </source>
</reference>
<dbReference type="InterPro" id="IPR045509">
    <property type="entry name" value="HD_assoc_2"/>
</dbReference>
<dbReference type="CDD" id="cd00077">
    <property type="entry name" value="HDc"/>
    <property type="match status" value="1"/>
</dbReference>
<dbReference type="GO" id="GO:0008832">
    <property type="term" value="F:dGTPase activity"/>
    <property type="evidence" value="ECO:0007669"/>
    <property type="project" value="TreeGrafter"/>
</dbReference>
<dbReference type="Pfam" id="PF19276">
    <property type="entry name" value="HD_assoc_2"/>
    <property type="match status" value="1"/>
</dbReference>
<dbReference type="InterPro" id="IPR003607">
    <property type="entry name" value="HD/PDEase_dom"/>
</dbReference>
<dbReference type="SUPFAM" id="SSF109604">
    <property type="entry name" value="HD-domain/PDEase-like"/>
    <property type="match status" value="1"/>
</dbReference>
<name>A0A7C5U7V3_CALS0</name>
<protein>
    <submittedName>
        <fullName evidence="2">HD domain-containing protein</fullName>
    </submittedName>
</protein>
<proteinExistence type="predicted"/>
<dbReference type="PANTHER" id="PTHR11373:SF4">
    <property type="entry name" value="DEOXYNUCLEOSIDE TRIPHOSPHATE TRIPHOSPHOHYDROLASE SAMHD1"/>
    <property type="match status" value="1"/>
</dbReference>
<comment type="caution">
    <text evidence="2">The sequence shown here is derived from an EMBL/GenBank/DDBJ whole genome shotgun (WGS) entry which is preliminary data.</text>
</comment>
<dbReference type="GO" id="GO:0006203">
    <property type="term" value="P:dGTP catabolic process"/>
    <property type="evidence" value="ECO:0007669"/>
    <property type="project" value="TreeGrafter"/>
</dbReference>
<feature type="domain" description="HD" evidence="1">
    <location>
        <begin position="65"/>
        <end position="176"/>
    </location>
</feature>
<dbReference type="SMART" id="SM00471">
    <property type="entry name" value="HDc"/>
    <property type="match status" value="1"/>
</dbReference>
<dbReference type="PROSITE" id="PS51831">
    <property type="entry name" value="HD"/>
    <property type="match status" value="1"/>
</dbReference>
<dbReference type="InterPro" id="IPR006674">
    <property type="entry name" value="HD_domain"/>
</dbReference>
<organism evidence="2">
    <name type="scientific">Caldiarchaeum subterraneum</name>
    <dbReference type="NCBI Taxonomy" id="311458"/>
    <lineage>
        <taxon>Archaea</taxon>
        <taxon>Nitrososphaerota</taxon>
        <taxon>Candidatus Caldarchaeales</taxon>
        <taxon>Candidatus Caldarchaeaceae</taxon>
        <taxon>Candidatus Caldarchaeum</taxon>
    </lineage>
</organism>
<dbReference type="Pfam" id="PF01966">
    <property type="entry name" value="HD"/>
    <property type="match status" value="1"/>
</dbReference>
<accession>A0A7C5U7V3</accession>
<sequence length="402" mass="45600">MRGKLIDRTLSLYVGVKLIKDPVHGYITFTDEEIRLVDSRPVQRLRRINQLPLVYLIYPGARHSRFDHSIGCIHLAGEFAEHLNLSPHEKTLLKTAALLHDVGHTPFSHLFEELLLSEGLSHEDMSIRVIENDDEISNGLNGLGVEANEVVSVLKGETRLSGLVSGPLDVDRLDFLVRDAYFSGATYGIIDVHRIVRLTKLLDDGPAVDSRGIGAVEELALARYHSFINIYFHHAVRAAQIMLLRAAQLVRNKLDFARMSLEEYLDHDDFTVWCLLRGDERARKFVERLERRILPKRIYEKQVLGGTGQFFNLETRVSAERKIAEEAGVDSSKVYLDFSYGPPLTKYGPQQIRLDPQPSSQSWIIDQLTKPLDIVRVYVDRDVKEADRVKQVAGDVISSILE</sequence>